<dbReference type="KEGG" id="mtua:CSH63_17805"/>
<accession>A0A386WLR3</accession>
<reference evidence="1 2" key="1">
    <citation type="submission" date="2017-10" db="EMBL/GenBank/DDBJ databases">
        <title>Integration of genomic and chemical information greatly accelerates assignment of the full stereostructure of myelolactone, a potent inhibitor of myeloma from a marine-derived Micromonospora.</title>
        <authorList>
            <person name="Kim M.C."/>
            <person name="Machado H."/>
            <person name="Jensen P.R."/>
            <person name="Fenical W."/>
        </authorList>
    </citation>
    <scope>NUCLEOTIDE SEQUENCE [LARGE SCALE GENOMIC DNA]</scope>
    <source>
        <strain evidence="1 2">CNY-010</strain>
    </source>
</reference>
<organism evidence="1 2">
    <name type="scientific">Micromonospora tulbaghiae</name>
    <dbReference type="NCBI Taxonomy" id="479978"/>
    <lineage>
        <taxon>Bacteria</taxon>
        <taxon>Bacillati</taxon>
        <taxon>Actinomycetota</taxon>
        <taxon>Actinomycetes</taxon>
        <taxon>Micromonosporales</taxon>
        <taxon>Micromonosporaceae</taxon>
        <taxon>Micromonospora</taxon>
    </lineage>
</organism>
<proteinExistence type="predicted"/>
<sequence length="68" mass="8464">MADRRRGYRRCLECDTTYLTARGLRRAYRMAAWSRFRRGRGTWWQRWRPCLTRARAIRFCPICLHDWP</sequence>
<dbReference type="AlphaFoldDB" id="A0A386WLR3"/>
<evidence type="ECO:0000313" key="1">
    <source>
        <dbReference type="EMBL" id="AYF29286.1"/>
    </source>
</evidence>
<name>A0A386WLR3_9ACTN</name>
<protein>
    <recommendedName>
        <fullName evidence="3">Zinc-ribbon domain-containing protein</fullName>
    </recommendedName>
</protein>
<dbReference type="Proteomes" id="UP000267804">
    <property type="component" value="Chromosome"/>
</dbReference>
<dbReference type="RefSeq" id="WP_120571254.1">
    <property type="nucleotide sequence ID" value="NZ_CP024087.1"/>
</dbReference>
<evidence type="ECO:0000313" key="2">
    <source>
        <dbReference type="Proteomes" id="UP000267804"/>
    </source>
</evidence>
<evidence type="ECO:0008006" key="3">
    <source>
        <dbReference type="Google" id="ProtNLM"/>
    </source>
</evidence>
<dbReference type="EMBL" id="CP024087">
    <property type="protein sequence ID" value="AYF29286.1"/>
    <property type="molecule type" value="Genomic_DNA"/>
</dbReference>
<gene>
    <name evidence="1" type="ORF">CSH63_17805</name>
</gene>